<dbReference type="Proteomes" id="UP000694845">
    <property type="component" value="Unplaced"/>
</dbReference>
<gene>
    <name evidence="4" type="primary">LOC110986305</name>
</gene>
<dbReference type="AlphaFoldDB" id="A0A8B7ZKC0"/>
<sequence length="172" mass="19735">MTSKNWCLLLSLLSLAVIFHSYFVNVNLTRQSLQCLNRLSETMESGDELQKRLNKTEDLATQRELLADEIIIQTARKKAEREQLLETLKELQTEKELLKIKAGEIKMAETIVQQKHHRRENINKYIAHLQRERASLLEDIKKTKDLLRIVQEKGNIEENGGAGAEGNKTVAA</sequence>
<feature type="chain" id="PRO_5034604482" evidence="2">
    <location>
        <begin position="22"/>
        <end position="172"/>
    </location>
</feature>
<evidence type="ECO:0000256" key="1">
    <source>
        <dbReference type="SAM" id="Coils"/>
    </source>
</evidence>
<dbReference type="KEGG" id="aplc:110986305"/>
<accession>A0A8B7ZKC0</accession>
<proteinExistence type="predicted"/>
<feature type="signal peptide" evidence="2">
    <location>
        <begin position="1"/>
        <end position="21"/>
    </location>
</feature>
<reference evidence="4" key="1">
    <citation type="submission" date="2025-08" db="UniProtKB">
        <authorList>
            <consortium name="RefSeq"/>
        </authorList>
    </citation>
    <scope>IDENTIFICATION</scope>
</reference>
<dbReference type="GeneID" id="110986305"/>
<dbReference type="RefSeq" id="XP_022103761.1">
    <property type="nucleotide sequence ID" value="XM_022248069.1"/>
</dbReference>
<evidence type="ECO:0000256" key="2">
    <source>
        <dbReference type="SAM" id="SignalP"/>
    </source>
</evidence>
<feature type="coiled-coil region" evidence="1">
    <location>
        <begin position="74"/>
        <end position="146"/>
    </location>
</feature>
<keyword evidence="2" id="KW-0732">Signal</keyword>
<keyword evidence="3" id="KW-1185">Reference proteome</keyword>
<evidence type="ECO:0000313" key="4">
    <source>
        <dbReference type="RefSeq" id="XP_022103761.1"/>
    </source>
</evidence>
<protein>
    <submittedName>
        <fullName evidence="4">Uncharacterized protein LOC110986305 isoform X1</fullName>
    </submittedName>
</protein>
<dbReference type="OrthoDB" id="10479856at2759"/>
<name>A0A8B7ZKC0_ACAPL</name>
<keyword evidence="1" id="KW-0175">Coiled coil</keyword>
<organism evidence="3 4">
    <name type="scientific">Acanthaster planci</name>
    <name type="common">Crown-of-thorns starfish</name>
    <dbReference type="NCBI Taxonomy" id="133434"/>
    <lineage>
        <taxon>Eukaryota</taxon>
        <taxon>Metazoa</taxon>
        <taxon>Echinodermata</taxon>
        <taxon>Eleutherozoa</taxon>
        <taxon>Asterozoa</taxon>
        <taxon>Asteroidea</taxon>
        <taxon>Valvatacea</taxon>
        <taxon>Valvatida</taxon>
        <taxon>Acanthasteridae</taxon>
        <taxon>Acanthaster</taxon>
    </lineage>
</organism>
<evidence type="ECO:0000313" key="3">
    <source>
        <dbReference type="Proteomes" id="UP000694845"/>
    </source>
</evidence>